<reference evidence="19" key="1">
    <citation type="submission" date="2025-08" db="UniProtKB">
        <authorList>
            <consortium name="RefSeq"/>
        </authorList>
    </citation>
    <scope>IDENTIFICATION</scope>
    <source>
        <tissue evidence="19">Whole Larva</tissue>
    </source>
</reference>
<dbReference type="GeneID" id="108557317"/>
<comment type="similarity">
    <text evidence="3">Belongs to the ATP-dependent AMP-binding enzyme family.</text>
</comment>
<protein>
    <recommendedName>
        <fullName evidence="5">Luciferin 4-monooxygenase</fullName>
        <ecNumber evidence="4">1.13.12.7</ecNumber>
    </recommendedName>
</protein>
<dbReference type="InterPro" id="IPR025110">
    <property type="entry name" value="AMP-bd_C"/>
</dbReference>
<dbReference type="PROSITE" id="PS00455">
    <property type="entry name" value="AMP_BINDING"/>
    <property type="match status" value="1"/>
</dbReference>
<dbReference type="SUPFAM" id="SSF56801">
    <property type="entry name" value="Acetyl-CoA synthetase-like"/>
    <property type="match status" value="1"/>
</dbReference>
<evidence type="ECO:0000313" key="19">
    <source>
        <dbReference type="RefSeq" id="XP_017769275.1"/>
    </source>
</evidence>
<evidence type="ECO:0000259" key="17">
    <source>
        <dbReference type="Pfam" id="PF13193"/>
    </source>
</evidence>
<keyword evidence="7" id="KW-0547">Nucleotide-binding</keyword>
<organism evidence="18 19">
    <name type="scientific">Nicrophorus vespilloides</name>
    <name type="common">Boreal carrion beetle</name>
    <dbReference type="NCBI Taxonomy" id="110193"/>
    <lineage>
        <taxon>Eukaryota</taxon>
        <taxon>Metazoa</taxon>
        <taxon>Ecdysozoa</taxon>
        <taxon>Arthropoda</taxon>
        <taxon>Hexapoda</taxon>
        <taxon>Insecta</taxon>
        <taxon>Pterygota</taxon>
        <taxon>Neoptera</taxon>
        <taxon>Endopterygota</taxon>
        <taxon>Coleoptera</taxon>
        <taxon>Polyphaga</taxon>
        <taxon>Staphyliniformia</taxon>
        <taxon>Silphidae</taxon>
        <taxon>Nicrophorinae</taxon>
        <taxon>Nicrophorus</taxon>
    </lineage>
</organism>
<dbReference type="EC" id="1.13.12.7" evidence="4"/>
<sequence>MSYIYSTDAAIDCSKENIVDVIVKNCRKFKDQTAFIDSETGNVLTFQGLLEKSIKISQILERKFHYKLDDVVALLLENTSDFWTIVLGCLFSGIAVHLFNPNSTSYELENLITRSKPRLIFASDLSLVRALETKRQFDFVENVVKTGKPEAQNDFFYLDALVDAEVIDEAFEPLEVDMESQVAMIMNSSGTSGLPKSVELTYRNLTTILGNAWHPNCLYKTPKDTTVSFCPFYHISGTIVSLLTMISGMVSVIMPKFHGKKYLELIDDHRATLLVMVPPIADFLVQSPLVADFKLDSVDDVVCGAAPLATEIQNVLSKRLNVKVRQMYGLTEVTGITTLTPVTGTSKIGAVGKVVPGIVAKISPVKTEVPETIGSYTLGEICFKSPAVMKGYLHNKTATDDIIDDEGFLHTGDLGYCDNEGYFYVIDRLKDLIKHKGFQVPPAELEDLLKSNPEIHDAGVVGKPNRRTGENPVAFIVLRPGSEMTEDEVKKFISDRLSREKQLHEVHFVEALPKNSTGKTMRRQLRERLAMATEDDNNKIV</sequence>
<keyword evidence="9" id="KW-0460">Magnesium</keyword>
<evidence type="ECO:0000256" key="8">
    <source>
        <dbReference type="ARBA" id="ARBA00022840"/>
    </source>
</evidence>
<gene>
    <name evidence="19" type="primary">LOC108557317</name>
</gene>
<evidence type="ECO:0000256" key="6">
    <source>
        <dbReference type="ARBA" id="ARBA00022723"/>
    </source>
</evidence>
<keyword evidence="11" id="KW-0503">Monooxygenase</keyword>
<dbReference type="Pfam" id="PF00501">
    <property type="entry name" value="AMP-binding"/>
    <property type="match status" value="1"/>
</dbReference>
<evidence type="ECO:0000256" key="10">
    <source>
        <dbReference type="ARBA" id="ARBA00023002"/>
    </source>
</evidence>
<name>A0ABM1M3X5_NICVS</name>
<keyword evidence="10" id="KW-0560">Oxidoreductase</keyword>
<dbReference type="Pfam" id="PF13193">
    <property type="entry name" value="AMP-binding_C"/>
    <property type="match status" value="1"/>
</dbReference>
<dbReference type="PANTHER" id="PTHR24096:SF423">
    <property type="entry name" value="GM05240P"/>
    <property type="match status" value="1"/>
</dbReference>
<keyword evidence="13" id="KW-0455">Luminescence</keyword>
<evidence type="ECO:0000313" key="18">
    <source>
        <dbReference type="Proteomes" id="UP000695000"/>
    </source>
</evidence>
<dbReference type="Gene3D" id="3.30.300.30">
    <property type="match status" value="1"/>
</dbReference>
<comment type="subcellular location">
    <subcellularLocation>
        <location evidence="2">Peroxisome</location>
    </subcellularLocation>
</comment>
<feature type="domain" description="AMP-dependent synthetase/ligase" evidence="16">
    <location>
        <begin position="24"/>
        <end position="393"/>
    </location>
</feature>
<comment type="cofactor">
    <cofactor evidence="1">
        <name>Mg(2+)</name>
        <dbReference type="ChEBI" id="CHEBI:18420"/>
    </cofactor>
</comment>
<evidence type="ECO:0000256" key="3">
    <source>
        <dbReference type="ARBA" id="ARBA00006432"/>
    </source>
</evidence>
<evidence type="ECO:0000256" key="2">
    <source>
        <dbReference type="ARBA" id="ARBA00004275"/>
    </source>
</evidence>
<dbReference type="InterPro" id="IPR020845">
    <property type="entry name" value="AMP-binding_CS"/>
</dbReference>
<proteinExistence type="inferred from homology"/>
<evidence type="ECO:0000256" key="14">
    <source>
        <dbReference type="ARBA" id="ARBA00023262"/>
    </source>
</evidence>
<dbReference type="RefSeq" id="XP_017769275.1">
    <property type="nucleotide sequence ID" value="XM_017913786.1"/>
</dbReference>
<comment type="catalytic activity">
    <reaction evidence="15">
        <text>firefly D-luciferin + ATP + O2 = firefly oxyluciferin + hnu + AMP + CO2 + diphosphate</text>
        <dbReference type="Rhea" id="RHEA:10732"/>
        <dbReference type="ChEBI" id="CHEBI:15379"/>
        <dbReference type="ChEBI" id="CHEBI:16526"/>
        <dbReference type="ChEBI" id="CHEBI:16792"/>
        <dbReference type="ChEBI" id="CHEBI:30212"/>
        <dbReference type="ChEBI" id="CHEBI:30616"/>
        <dbReference type="ChEBI" id="CHEBI:33019"/>
        <dbReference type="ChEBI" id="CHEBI:58038"/>
        <dbReference type="ChEBI" id="CHEBI:456215"/>
        <dbReference type="EC" id="1.13.12.7"/>
    </reaction>
</comment>
<evidence type="ECO:0000256" key="15">
    <source>
        <dbReference type="ARBA" id="ARBA00048497"/>
    </source>
</evidence>
<keyword evidence="18" id="KW-1185">Reference proteome</keyword>
<evidence type="ECO:0000259" key="16">
    <source>
        <dbReference type="Pfam" id="PF00501"/>
    </source>
</evidence>
<dbReference type="InterPro" id="IPR000873">
    <property type="entry name" value="AMP-dep_synth/lig_dom"/>
</dbReference>
<evidence type="ECO:0000256" key="12">
    <source>
        <dbReference type="ARBA" id="ARBA00023140"/>
    </source>
</evidence>
<evidence type="ECO:0000256" key="13">
    <source>
        <dbReference type="ARBA" id="ARBA00023223"/>
    </source>
</evidence>
<keyword evidence="6" id="KW-0479">Metal-binding</keyword>
<dbReference type="InterPro" id="IPR045851">
    <property type="entry name" value="AMP-bd_C_sf"/>
</dbReference>
<accession>A0ABM1M3X5</accession>
<keyword evidence="14" id="KW-0599">Photoprotein</keyword>
<dbReference type="PANTHER" id="PTHR24096">
    <property type="entry name" value="LONG-CHAIN-FATTY-ACID--COA LIGASE"/>
    <property type="match status" value="1"/>
</dbReference>
<dbReference type="InterPro" id="IPR042099">
    <property type="entry name" value="ANL_N_sf"/>
</dbReference>
<keyword evidence="8" id="KW-0067">ATP-binding</keyword>
<evidence type="ECO:0000256" key="9">
    <source>
        <dbReference type="ARBA" id="ARBA00022842"/>
    </source>
</evidence>
<evidence type="ECO:0000256" key="5">
    <source>
        <dbReference type="ARBA" id="ARBA00019043"/>
    </source>
</evidence>
<dbReference type="Gene3D" id="3.40.50.12780">
    <property type="entry name" value="N-terminal domain of ligase-like"/>
    <property type="match status" value="1"/>
</dbReference>
<evidence type="ECO:0000256" key="4">
    <source>
        <dbReference type="ARBA" id="ARBA00012532"/>
    </source>
</evidence>
<evidence type="ECO:0000256" key="7">
    <source>
        <dbReference type="ARBA" id="ARBA00022741"/>
    </source>
</evidence>
<keyword evidence="12" id="KW-0576">Peroxisome</keyword>
<feature type="domain" description="AMP-binding enzyme C-terminal" evidence="17">
    <location>
        <begin position="444"/>
        <end position="519"/>
    </location>
</feature>
<evidence type="ECO:0000256" key="11">
    <source>
        <dbReference type="ARBA" id="ARBA00023033"/>
    </source>
</evidence>
<dbReference type="Proteomes" id="UP000695000">
    <property type="component" value="Unplaced"/>
</dbReference>
<evidence type="ECO:0000256" key="1">
    <source>
        <dbReference type="ARBA" id="ARBA00001946"/>
    </source>
</evidence>